<name>A0ABM1ZFP0_AEDAL</name>
<dbReference type="PROSITE" id="PS50016">
    <property type="entry name" value="ZF_PHD_2"/>
    <property type="match status" value="1"/>
</dbReference>
<dbReference type="GeneID" id="134284722"/>
<evidence type="ECO:0000259" key="8">
    <source>
        <dbReference type="PROSITE" id="PS50994"/>
    </source>
</evidence>
<dbReference type="Gene3D" id="3.30.420.10">
    <property type="entry name" value="Ribonuclease H-like superfamily/Ribonuclease H"/>
    <property type="match status" value="1"/>
</dbReference>
<dbReference type="EnsemblMetazoa" id="AALFPA23_018007.R26422">
    <property type="protein sequence ID" value="AALFPA23_018007.P26422"/>
    <property type="gene ID" value="AALFPA23_018007"/>
</dbReference>
<dbReference type="PANTHER" id="PTHR47331:SF1">
    <property type="entry name" value="GAG-LIKE PROTEIN"/>
    <property type="match status" value="1"/>
</dbReference>
<feature type="coiled-coil region" evidence="5">
    <location>
        <begin position="1878"/>
        <end position="1905"/>
    </location>
</feature>
<evidence type="ECO:0000256" key="1">
    <source>
        <dbReference type="ARBA" id="ARBA00022723"/>
    </source>
</evidence>
<dbReference type="InterPro" id="IPR000477">
    <property type="entry name" value="RT_dom"/>
</dbReference>
<feature type="region of interest" description="Disordered" evidence="6">
    <location>
        <begin position="416"/>
        <end position="436"/>
    </location>
</feature>
<dbReference type="PROSITE" id="PS50994">
    <property type="entry name" value="INTEGRASE"/>
    <property type="match status" value="1"/>
</dbReference>
<feature type="compositionally biased region" description="Basic and acidic residues" evidence="6">
    <location>
        <begin position="343"/>
        <end position="352"/>
    </location>
</feature>
<dbReference type="PROSITE" id="PS01359">
    <property type="entry name" value="ZF_PHD_1"/>
    <property type="match status" value="1"/>
</dbReference>
<dbReference type="InterPro" id="IPR013083">
    <property type="entry name" value="Znf_RING/FYVE/PHD"/>
</dbReference>
<evidence type="ECO:0000259" key="7">
    <source>
        <dbReference type="PROSITE" id="PS50016"/>
    </source>
</evidence>
<dbReference type="InterPro" id="IPR040676">
    <property type="entry name" value="DUF5641"/>
</dbReference>
<dbReference type="SMART" id="SM00249">
    <property type="entry name" value="PHD"/>
    <property type="match status" value="1"/>
</dbReference>
<dbReference type="InterPro" id="IPR001965">
    <property type="entry name" value="Znf_PHD"/>
</dbReference>
<feature type="domain" description="PHD-type" evidence="7">
    <location>
        <begin position="145"/>
        <end position="193"/>
    </location>
</feature>
<dbReference type="Pfam" id="PF00078">
    <property type="entry name" value="RVT_1"/>
    <property type="match status" value="1"/>
</dbReference>
<feature type="region of interest" description="Disordered" evidence="6">
    <location>
        <begin position="331"/>
        <end position="375"/>
    </location>
</feature>
<feature type="compositionally biased region" description="Polar residues" evidence="6">
    <location>
        <begin position="331"/>
        <end position="340"/>
    </location>
</feature>
<dbReference type="Pfam" id="PF00628">
    <property type="entry name" value="PHD"/>
    <property type="match status" value="1"/>
</dbReference>
<dbReference type="Pfam" id="PF18701">
    <property type="entry name" value="DUF5641"/>
    <property type="match status" value="1"/>
</dbReference>
<feature type="region of interest" description="Disordered" evidence="6">
    <location>
        <begin position="208"/>
        <end position="232"/>
    </location>
</feature>
<evidence type="ECO:0000313" key="10">
    <source>
        <dbReference type="Proteomes" id="UP000069940"/>
    </source>
</evidence>
<dbReference type="PANTHER" id="PTHR47331">
    <property type="entry name" value="PHD-TYPE DOMAIN-CONTAINING PROTEIN"/>
    <property type="match status" value="1"/>
</dbReference>
<dbReference type="Gene3D" id="3.10.10.10">
    <property type="entry name" value="HIV Type 1 Reverse Transcriptase, subunit A, domain 1"/>
    <property type="match status" value="1"/>
</dbReference>
<dbReference type="Pfam" id="PF05380">
    <property type="entry name" value="Peptidase_A17"/>
    <property type="match status" value="1"/>
</dbReference>
<feature type="domain" description="Integrase catalytic" evidence="8">
    <location>
        <begin position="1800"/>
        <end position="1986"/>
    </location>
</feature>
<organism evidence="9 10">
    <name type="scientific">Aedes albopictus</name>
    <name type="common">Asian tiger mosquito</name>
    <name type="synonym">Stegomyia albopicta</name>
    <dbReference type="NCBI Taxonomy" id="7160"/>
    <lineage>
        <taxon>Eukaryota</taxon>
        <taxon>Metazoa</taxon>
        <taxon>Ecdysozoa</taxon>
        <taxon>Arthropoda</taxon>
        <taxon>Hexapoda</taxon>
        <taxon>Insecta</taxon>
        <taxon>Pterygota</taxon>
        <taxon>Neoptera</taxon>
        <taxon>Endopterygota</taxon>
        <taxon>Diptera</taxon>
        <taxon>Nematocera</taxon>
        <taxon>Culicoidea</taxon>
        <taxon>Culicidae</taxon>
        <taxon>Culicinae</taxon>
        <taxon>Aedini</taxon>
        <taxon>Aedes</taxon>
        <taxon>Stegomyia</taxon>
    </lineage>
</organism>
<dbReference type="InterPro" id="IPR019786">
    <property type="entry name" value="Zinc_finger_PHD-type_CS"/>
</dbReference>
<accession>A0ABM1ZFP0</accession>
<keyword evidence="10" id="KW-1185">Reference proteome</keyword>
<evidence type="ECO:0000256" key="3">
    <source>
        <dbReference type="ARBA" id="ARBA00022833"/>
    </source>
</evidence>
<dbReference type="Gene3D" id="3.30.70.270">
    <property type="match status" value="1"/>
</dbReference>
<evidence type="ECO:0000256" key="6">
    <source>
        <dbReference type="SAM" id="MobiDB-lite"/>
    </source>
</evidence>
<dbReference type="InterPro" id="IPR008042">
    <property type="entry name" value="Retrotrans_Pao"/>
</dbReference>
<dbReference type="InterPro" id="IPR043502">
    <property type="entry name" value="DNA/RNA_pol_sf"/>
</dbReference>
<dbReference type="InterPro" id="IPR036397">
    <property type="entry name" value="RNaseH_sf"/>
</dbReference>
<evidence type="ECO:0000256" key="2">
    <source>
        <dbReference type="ARBA" id="ARBA00022771"/>
    </source>
</evidence>
<keyword evidence="5" id="KW-0175">Coiled coil</keyword>
<dbReference type="InterPro" id="IPR012337">
    <property type="entry name" value="RNaseH-like_sf"/>
</dbReference>
<keyword evidence="1" id="KW-0479">Metal-binding</keyword>
<dbReference type="InterPro" id="IPR011011">
    <property type="entry name" value="Znf_FYVE_PHD"/>
</dbReference>
<dbReference type="InterPro" id="IPR001584">
    <property type="entry name" value="Integrase_cat-core"/>
</dbReference>
<protein>
    <submittedName>
        <fullName evidence="9">Uncharacterized protein</fullName>
    </submittedName>
</protein>
<evidence type="ECO:0000256" key="4">
    <source>
        <dbReference type="PROSITE-ProRule" id="PRU00146"/>
    </source>
</evidence>
<reference evidence="10" key="1">
    <citation type="journal article" date="2015" name="Proc. Natl. Acad. Sci. U.S.A.">
        <title>Genome sequence of the Asian Tiger mosquito, Aedes albopictus, reveals insights into its biology, genetics, and evolution.</title>
        <authorList>
            <person name="Chen X.G."/>
            <person name="Jiang X."/>
            <person name="Gu J."/>
            <person name="Xu M."/>
            <person name="Wu Y."/>
            <person name="Deng Y."/>
            <person name="Zhang C."/>
            <person name="Bonizzoni M."/>
            <person name="Dermauw W."/>
            <person name="Vontas J."/>
            <person name="Armbruster P."/>
            <person name="Huang X."/>
            <person name="Yang Y."/>
            <person name="Zhang H."/>
            <person name="He W."/>
            <person name="Peng H."/>
            <person name="Liu Y."/>
            <person name="Wu K."/>
            <person name="Chen J."/>
            <person name="Lirakis M."/>
            <person name="Topalis P."/>
            <person name="Van Leeuwen T."/>
            <person name="Hall A.B."/>
            <person name="Jiang X."/>
            <person name="Thorpe C."/>
            <person name="Mueller R.L."/>
            <person name="Sun C."/>
            <person name="Waterhouse R.M."/>
            <person name="Yan G."/>
            <person name="Tu Z.J."/>
            <person name="Fang X."/>
            <person name="James A.A."/>
        </authorList>
    </citation>
    <scope>NUCLEOTIDE SEQUENCE [LARGE SCALE GENOMIC DNA]</scope>
    <source>
        <strain evidence="10">Foshan</strain>
    </source>
</reference>
<proteinExistence type="predicted"/>
<dbReference type="InterPro" id="IPR019787">
    <property type="entry name" value="Znf_PHD-finger"/>
</dbReference>
<dbReference type="Gene3D" id="3.30.40.10">
    <property type="entry name" value="Zinc/RING finger domain, C3HC4 (zinc finger)"/>
    <property type="match status" value="1"/>
</dbReference>
<dbReference type="RefSeq" id="XP_062699876.1">
    <property type="nucleotide sequence ID" value="XM_062843892.1"/>
</dbReference>
<evidence type="ECO:0000256" key="5">
    <source>
        <dbReference type="SAM" id="Coils"/>
    </source>
</evidence>
<reference evidence="9" key="2">
    <citation type="submission" date="2025-05" db="UniProtKB">
        <authorList>
            <consortium name="EnsemblMetazoa"/>
        </authorList>
    </citation>
    <scope>IDENTIFICATION</scope>
    <source>
        <strain evidence="9">Foshan</strain>
    </source>
</reference>
<dbReference type="Proteomes" id="UP000069940">
    <property type="component" value="Unassembled WGS sequence"/>
</dbReference>
<evidence type="ECO:0000313" key="9">
    <source>
        <dbReference type="EnsemblMetazoa" id="AALFPA23_018007.P26422"/>
    </source>
</evidence>
<dbReference type="Pfam" id="PF03564">
    <property type="entry name" value="DUF1759"/>
    <property type="match status" value="1"/>
</dbReference>
<dbReference type="SUPFAM" id="SSF57903">
    <property type="entry name" value="FYVE/PHD zinc finger"/>
    <property type="match status" value="1"/>
</dbReference>
<dbReference type="SUPFAM" id="SSF56672">
    <property type="entry name" value="DNA/RNA polymerases"/>
    <property type="match status" value="1"/>
</dbReference>
<keyword evidence="3" id="KW-0862">Zinc</keyword>
<keyword evidence="2 4" id="KW-0863">Zinc-finger</keyword>
<dbReference type="CDD" id="cd15489">
    <property type="entry name" value="PHD_SF"/>
    <property type="match status" value="1"/>
</dbReference>
<sequence length="2134" mass="241651">MSRKASPTGSGLSSAVGPVNRLFSAGAGRSAPEGHGIPLSNNAVVTEFSNLAIVNNAERGANEPARSVASAQGNAAVVTGVSTPPPPQVTDDDYHSMKGQQLGTKRKEGASSTITNNPVQSINTVTYRKPIARENPNIRVRITRFSHCEMCNERDTSSMVQCDTCDLWYHFSCVEVTGGISDRSWVCPACGIPEIEQRDTDLRKTVLVDPPLRPENSRKSTGKASSNRSNQRKVALRLQMLEEQKQLEQRFLEEKYRILDEEECDDETEVSEDDVRSMEMSKVQGWLIDTSKCGEDSGLVEGDGPELQGQRPVYPGIVEPRSTLQEFIPNQRSTPRQQNFGVERTRNNDLPRESVPVSRSMFHQPSAQVPETTFRHPASNVEFLNRYRQPGTSVQFRQPIDNQSSHQQTDPVPAIQYTRRGHPSAPIGQFQPATGGNRVRQFDLAHRLSRHPETHLQDVEDNVCILNRSQLAARQAVSKELPEFYGNPEDWPLFFSMYNSSTQMCGFSNEENMLRLRKCLRGKALEAVRCRLLHPSNVNSVISTLKMLYGRPEAIVQSAIRKVRALPPPQIERLDTVVNFALTVENLVATIEACGIEDFVYNASLKFELVDRLPPGLKLDWAKHSRNIPSPNLLDFSGWLYSIAEDASAVMQTSVGGSRGRGTKDGFVNIHADTELEHFGEMRSEPTMQESSSAPIQDCFVCKGSCPSVAKCKQFGELTLDAKWAVVRDVKLCRKCLRRHNGSCRQQKPCGVKGCTFLHHPLLHNKLQDTEKERSDQAPPTTTGSCNVHQVQTSEVLFRIVPVLLHGPSKVIQTYAFIDDGSELTLLEDSLAEELGVKGPRTSLCLKWTGGTKRVETESQIVDIGISSTGKLEQPYRMTNVHTIQNLQLRPQTLVLAELLQRFKHLKALPIESYTNVCPRILIGLDNASLGHAMKGREGKPCEPIVVKTRLGWIVYGSCSRTQQDVSYVNVHAIEVCECNKVSDDNLHTAMREYFALDSLGIAKPNKILRSTEDERAMDILEKQTSRKEGRYESGLLWKYDDVRFPNSKGMAFRRWQCLDRRMKRDKTYSEAIQLKMTDYVNKGYARKLTDDELNTRRSSEWYLPVFPVTNPNKSGKLRLVWDAAATAYGVSLNSLLLKGPDLLTSLLTVLVQFRQYRIAVSGGIREMYLQILLKQDVRLCFFWKDSEDEENPSVYTMLVLPFGVSCAPTIAQHVKNTNAKRFTKEHPAAVHAIVGQHYVDDMLMSIETEEEAIDLARNVKKIHAEAGFEMRNWISNCPQVLKALEEPQTKEKSLNLDEGVVTEKVLGMWWNTATDCFFFKISPRYDPELMSGQRRPTKREVLRTLMMIFDPLGLIGHFLMYLKGVLQEIWRTSVGWDEVIEEKQFEMWMEWLNVLPEVAKVEIPRCFRATTSIESSNEVQLHVFVDASEKGFAAVAFLRFQERQMIETSLVGSKTRVAPIKFLSIPRSELQASVIGVRLANSIQQSLTIKVNRRFFWTDSTDVISWLQSDHRRYSQFVAFRVSEILETSDVGEWQWIQTKQNVADEGTKWKRVPDMSETSRWLNGPDFLRKPEAEWPVKHQATGTTVEELRPHLLLHIASSEAIIDPRRFSKWTELLRRMAYVFRFINNTRISEQQRRFGPLTSSELASAENYFYRIAQRSFFADEVAVLLGRRTSENSKLAIPKSSSIYNLCPFLDQDDVLRVRGRTGACPFINQDAVNPIILPKNHPITSLVVSFYHKKYHHQNHNITINELRQKYSIPQLKAAYNRIRRDCQQCKNDNARPQPPAMGNLPLPRLAAYARPFTYMGVDYFGPYIVLVGRRTEKRWVLLATCLTTRAIHLQIVHTMTTDSCIMAIRNVMSRRGVPAVIYSDRGTNFQGASKELEDAMENLDQARLEAEFTTAHTSWSFIPPASPHMGGAWERLVRIVKQNLAKLKPNRTMSHEVLENLLTEIENVVNSRPMTNLPLDDDQSPVLTPNHFLLGSSNGLRSWVPYNDSSEVLKNSWKLSQALANQFWKQWIRDYLPYITRRTKWFGYVKPIQINDLVIIVDPNLPRNTWPKGRVIGVKQGADNQVRSASVQTCSGVYERPAVKLAVLDVGVHSNAAQNELIPGGSVGCATPVPVELHMPQCTQR</sequence>
<dbReference type="InterPro" id="IPR043128">
    <property type="entry name" value="Rev_trsase/Diguanyl_cyclase"/>
</dbReference>
<dbReference type="SUPFAM" id="SSF53098">
    <property type="entry name" value="Ribonuclease H-like"/>
    <property type="match status" value="1"/>
</dbReference>
<dbReference type="InterPro" id="IPR005312">
    <property type="entry name" value="DUF1759"/>
</dbReference>
<feature type="compositionally biased region" description="Polar residues" evidence="6">
    <location>
        <begin position="361"/>
        <end position="371"/>
    </location>
</feature>